<evidence type="ECO:0000313" key="2">
    <source>
        <dbReference type="Proteomes" id="UP000198378"/>
    </source>
</evidence>
<reference evidence="1 2" key="1">
    <citation type="submission" date="2017-05" db="EMBL/GenBank/DDBJ databases">
        <title>The genome sequence of Geobacillus thermocatenulatus DSM 730.</title>
        <authorList>
            <person name="Ramaloko W.T."/>
            <person name="Koen N."/>
            <person name="Polliack S."/>
            <person name="Aliyu H."/>
            <person name="Lebre P."/>
            <person name="Mohr T."/>
            <person name="Oswald F."/>
            <person name="Zwick M."/>
            <person name="Neumann A."/>
            <person name="Syldatk C."/>
            <person name="Cowan D."/>
            <person name="De Maayer P."/>
        </authorList>
    </citation>
    <scope>NUCLEOTIDE SEQUENCE [LARGE SCALE GENOMIC DNA]</scope>
    <source>
        <strain evidence="1 2">BGSC 93A1</strain>
    </source>
</reference>
<evidence type="ECO:0008006" key="3">
    <source>
        <dbReference type="Google" id="ProtNLM"/>
    </source>
</evidence>
<organism evidence="1 2">
    <name type="scientific">Geobacillus thermocatenulatus</name>
    <dbReference type="NCBI Taxonomy" id="33938"/>
    <lineage>
        <taxon>Bacteria</taxon>
        <taxon>Bacillati</taxon>
        <taxon>Bacillota</taxon>
        <taxon>Bacilli</taxon>
        <taxon>Bacillales</taxon>
        <taxon>Anoxybacillaceae</taxon>
        <taxon>Geobacillus</taxon>
        <taxon>Geobacillus thermoleovorans group</taxon>
    </lineage>
</organism>
<dbReference type="Pfam" id="PF11337">
    <property type="entry name" value="DUF3139"/>
    <property type="match status" value="1"/>
</dbReference>
<keyword evidence="2" id="KW-1185">Reference proteome</keyword>
<evidence type="ECO:0000313" key="1">
    <source>
        <dbReference type="EMBL" id="OXB86691.1"/>
    </source>
</evidence>
<name>A0AA91QLF7_9BACL</name>
<protein>
    <recommendedName>
        <fullName evidence="3">DUF3139 domain-containing protein</fullName>
    </recommendedName>
</protein>
<comment type="caution">
    <text evidence="1">The sequence shown here is derived from an EMBL/GenBank/DDBJ whole genome shotgun (WGS) entry which is preliminary data.</text>
</comment>
<accession>A0AA91QLF7</accession>
<gene>
    <name evidence="1" type="ORF">B9L19_14400</name>
</gene>
<dbReference type="EMBL" id="NEWK01000002">
    <property type="protein sequence ID" value="OXB86691.1"/>
    <property type="molecule type" value="Genomic_DNA"/>
</dbReference>
<dbReference type="AlphaFoldDB" id="A0AA91QLF7"/>
<proteinExistence type="predicted"/>
<dbReference type="Proteomes" id="UP000198378">
    <property type="component" value="Unassembled WGS sequence"/>
</dbReference>
<dbReference type="InterPro" id="IPR021486">
    <property type="entry name" value="DUF3139"/>
</dbReference>
<sequence>MLLSRKWKRLVFIGLLIFSLGSAGYLYYEKTVMVGDVREREHLLSAVSMKIAKEGHEMEDVKKIGVQYNYFKGGVLPYEVYVVFKKDPSVVYYYSWKDRSKTDVVLIGQGVD</sequence>